<feature type="transmembrane region" description="Helical" evidence="6">
    <location>
        <begin position="137"/>
        <end position="161"/>
    </location>
</feature>
<sequence length="261" mass="28709">MPEFNIGLTISSFIAGIFTFFAPCTLPLVPAFLGIISGVKGSGSLSAGDLTLYRWRIFRNAIFYVLGFSLVFILFGVSFTFLTQALGLKDWLQRIGGVFIVLFGLMLMGWLQFPFLSQGRQIRASQVFNSASLINSFFLGALFALGWSPCVGPLLGSVLLLASTTGTVIEGTFLLVVFTIGLGLPFLLTALLIGKAFSTFRSASSSAQWGKMLEAINKIAGIFLIFLGVLLAVGRFTAFHNQLIIYFYRYQFFEVFINRFL</sequence>
<dbReference type="GO" id="GO:0017004">
    <property type="term" value="P:cytochrome complex assembly"/>
    <property type="evidence" value="ECO:0007669"/>
    <property type="project" value="InterPro"/>
</dbReference>
<proteinExistence type="inferred from homology"/>
<keyword evidence="4 6" id="KW-1133">Transmembrane helix</keyword>
<evidence type="ECO:0000256" key="5">
    <source>
        <dbReference type="ARBA" id="ARBA00023136"/>
    </source>
</evidence>
<feature type="transmembrane region" description="Helical" evidence="6">
    <location>
        <begin position="95"/>
        <end position="116"/>
    </location>
</feature>
<evidence type="ECO:0000256" key="4">
    <source>
        <dbReference type="ARBA" id="ARBA00022989"/>
    </source>
</evidence>
<keyword evidence="3 6" id="KW-0812">Transmembrane</keyword>
<reference evidence="8 9" key="1">
    <citation type="journal article" date="2016" name="Nat. Commun.">
        <title>Thousands of microbial genomes shed light on interconnected biogeochemical processes in an aquifer system.</title>
        <authorList>
            <person name="Anantharaman K."/>
            <person name="Brown C.T."/>
            <person name="Hug L.A."/>
            <person name="Sharon I."/>
            <person name="Castelle C.J."/>
            <person name="Probst A.J."/>
            <person name="Thomas B.C."/>
            <person name="Singh A."/>
            <person name="Wilkins M.J."/>
            <person name="Karaoz U."/>
            <person name="Brodie E.L."/>
            <person name="Williams K.H."/>
            <person name="Hubbard S.S."/>
            <person name="Banfield J.F."/>
        </authorList>
    </citation>
    <scope>NUCLEOTIDE SEQUENCE [LARGE SCALE GENOMIC DNA]</scope>
</reference>
<comment type="similarity">
    <text evidence="2">Belongs to the DsbD family.</text>
</comment>
<dbReference type="PANTHER" id="PTHR31272:SF4">
    <property type="entry name" value="CYTOCHROME C-TYPE BIOGENESIS PROTEIN HI_1454-RELATED"/>
    <property type="match status" value="1"/>
</dbReference>
<evidence type="ECO:0000256" key="3">
    <source>
        <dbReference type="ARBA" id="ARBA00022692"/>
    </source>
</evidence>
<dbReference type="InterPro" id="IPR003834">
    <property type="entry name" value="Cyt_c_assmbl_TM_dom"/>
</dbReference>
<gene>
    <name evidence="8" type="ORF">A3J46_03805</name>
</gene>
<evidence type="ECO:0000256" key="2">
    <source>
        <dbReference type="ARBA" id="ARBA00006143"/>
    </source>
</evidence>
<evidence type="ECO:0000256" key="6">
    <source>
        <dbReference type="SAM" id="Phobius"/>
    </source>
</evidence>
<dbReference type="PANTHER" id="PTHR31272">
    <property type="entry name" value="CYTOCHROME C-TYPE BIOGENESIS PROTEIN HI_1454-RELATED"/>
    <property type="match status" value="1"/>
</dbReference>
<dbReference type="AlphaFoldDB" id="A0A1F8F7K8"/>
<feature type="transmembrane region" description="Helical" evidence="6">
    <location>
        <begin position="173"/>
        <end position="194"/>
    </location>
</feature>
<keyword evidence="5 6" id="KW-0472">Membrane</keyword>
<dbReference type="Pfam" id="PF02683">
    <property type="entry name" value="DsbD_TM"/>
    <property type="match status" value="1"/>
</dbReference>
<name>A0A1F8F7K8_9BACT</name>
<evidence type="ECO:0000259" key="7">
    <source>
        <dbReference type="Pfam" id="PF02683"/>
    </source>
</evidence>
<feature type="domain" description="Cytochrome C biogenesis protein transmembrane" evidence="7">
    <location>
        <begin position="10"/>
        <end position="230"/>
    </location>
</feature>
<evidence type="ECO:0000313" key="8">
    <source>
        <dbReference type="EMBL" id="OGN08550.1"/>
    </source>
</evidence>
<feature type="transmembrane region" description="Helical" evidence="6">
    <location>
        <begin position="61"/>
        <end position="83"/>
    </location>
</feature>
<accession>A0A1F8F7K8</accession>
<dbReference type="GO" id="GO:0016020">
    <property type="term" value="C:membrane"/>
    <property type="evidence" value="ECO:0007669"/>
    <property type="project" value="UniProtKB-SubCell"/>
</dbReference>
<feature type="transmembrane region" description="Helical" evidence="6">
    <location>
        <begin position="12"/>
        <end position="36"/>
    </location>
</feature>
<dbReference type="Proteomes" id="UP000177167">
    <property type="component" value="Unassembled WGS sequence"/>
</dbReference>
<evidence type="ECO:0000313" key="9">
    <source>
        <dbReference type="Proteomes" id="UP000177167"/>
    </source>
</evidence>
<dbReference type="InterPro" id="IPR051790">
    <property type="entry name" value="Cytochrome_c-biogenesis_DsbD"/>
</dbReference>
<comment type="subcellular location">
    <subcellularLocation>
        <location evidence="1">Membrane</location>
        <topology evidence="1">Multi-pass membrane protein</topology>
    </subcellularLocation>
</comment>
<organism evidence="8 9">
    <name type="scientific">Candidatus Yanofskybacteria bacterium RIFCSPHIGHO2_02_FULL_41_11</name>
    <dbReference type="NCBI Taxonomy" id="1802675"/>
    <lineage>
        <taxon>Bacteria</taxon>
        <taxon>Candidatus Yanofskyibacteriota</taxon>
    </lineage>
</organism>
<comment type="caution">
    <text evidence="8">The sequence shown here is derived from an EMBL/GenBank/DDBJ whole genome shotgun (WGS) entry which is preliminary data.</text>
</comment>
<evidence type="ECO:0000256" key="1">
    <source>
        <dbReference type="ARBA" id="ARBA00004141"/>
    </source>
</evidence>
<protein>
    <recommendedName>
        <fullName evidence="7">Cytochrome C biogenesis protein transmembrane domain-containing protein</fullName>
    </recommendedName>
</protein>
<feature type="transmembrane region" description="Helical" evidence="6">
    <location>
        <begin position="215"/>
        <end position="233"/>
    </location>
</feature>
<dbReference type="EMBL" id="MGJP01000060">
    <property type="protein sequence ID" value="OGN08550.1"/>
    <property type="molecule type" value="Genomic_DNA"/>
</dbReference>